<feature type="transmembrane region" description="Helical" evidence="1">
    <location>
        <begin position="5"/>
        <end position="22"/>
    </location>
</feature>
<proteinExistence type="predicted"/>
<dbReference type="PANTHER" id="PTHR36974:SF1">
    <property type="entry name" value="DOXX FAMILY MEMBRANE PROTEIN"/>
    <property type="match status" value="1"/>
</dbReference>
<name>A0A1T5G674_9FLAO</name>
<dbReference type="STRING" id="619805.SAMN05660477_02573"/>
<keyword evidence="1" id="KW-0812">Transmembrane</keyword>
<feature type="transmembrane region" description="Helical" evidence="1">
    <location>
        <begin position="130"/>
        <end position="149"/>
    </location>
</feature>
<dbReference type="EMBL" id="FUYZ01000010">
    <property type="protein sequence ID" value="SKC03857.1"/>
    <property type="molecule type" value="Genomic_DNA"/>
</dbReference>
<organism evidence="2 3">
    <name type="scientific">Soonwooa buanensis</name>
    <dbReference type="NCBI Taxonomy" id="619805"/>
    <lineage>
        <taxon>Bacteria</taxon>
        <taxon>Pseudomonadati</taxon>
        <taxon>Bacteroidota</taxon>
        <taxon>Flavobacteriia</taxon>
        <taxon>Flavobacteriales</taxon>
        <taxon>Weeksellaceae</taxon>
        <taxon>Chryseobacterium group</taxon>
        <taxon>Soonwooa</taxon>
    </lineage>
</organism>
<keyword evidence="1" id="KW-0472">Membrane</keyword>
<dbReference type="AlphaFoldDB" id="A0A1T5G674"/>
<keyword evidence="3" id="KW-1185">Reference proteome</keyword>
<feature type="transmembrane region" description="Helical" evidence="1">
    <location>
        <begin position="90"/>
        <end position="109"/>
    </location>
</feature>
<feature type="transmembrane region" description="Helical" evidence="1">
    <location>
        <begin position="28"/>
        <end position="45"/>
    </location>
</feature>
<dbReference type="PANTHER" id="PTHR36974">
    <property type="entry name" value="MEMBRANE PROTEIN-RELATED"/>
    <property type="match status" value="1"/>
</dbReference>
<evidence type="ECO:0000256" key="1">
    <source>
        <dbReference type="SAM" id="Phobius"/>
    </source>
</evidence>
<dbReference type="OrthoDB" id="673526at2"/>
<sequence length="150" mass="17170">MKPFFIFISSFLITLLGTLIVSREIDPIFSGRLALAVMLIFTSIGHFKYEKTMAMMLPHFVPKRQLIILLTGLIEIAAAVGIFIPQIQKITGILLILFFILILPANIFASLHNINFETGNRDGKGMSYLYFFRIPFQILLIIWTFIFVVR</sequence>
<evidence type="ECO:0000313" key="2">
    <source>
        <dbReference type="EMBL" id="SKC03857.1"/>
    </source>
</evidence>
<keyword evidence="1" id="KW-1133">Transmembrane helix</keyword>
<gene>
    <name evidence="2" type="ORF">SAMN05660477_02573</name>
</gene>
<accession>A0A1T5G674</accession>
<dbReference type="RefSeq" id="WP_144038381.1">
    <property type="nucleotide sequence ID" value="NZ_FUYZ01000010.1"/>
</dbReference>
<reference evidence="2 3" key="1">
    <citation type="submission" date="2017-02" db="EMBL/GenBank/DDBJ databases">
        <authorList>
            <person name="Peterson S.W."/>
        </authorList>
    </citation>
    <scope>NUCLEOTIDE SEQUENCE [LARGE SCALE GENOMIC DNA]</scope>
    <source>
        <strain evidence="2 3">DSM 22323</strain>
    </source>
</reference>
<dbReference type="Proteomes" id="UP000191112">
    <property type="component" value="Unassembled WGS sequence"/>
</dbReference>
<protein>
    <submittedName>
        <fullName evidence="2">Uncharacterized membrane protein</fullName>
    </submittedName>
</protein>
<feature type="transmembrane region" description="Helical" evidence="1">
    <location>
        <begin position="66"/>
        <end position="84"/>
    </location>
</feature>
<evidence type="ECO:0000313" key="3">
    <source>
        <dbReference type="Proteomes" id="UP000191112"/>
    </source>
</evidence>